<dbReference type="KEGG" id="rop:ROP_53760"/>
<reference evidence="1 2" key="1">
    <citation type="submission" date="2009-03" db="EMBL/GenBank/DDBJ databases">
        <title>Comparison of the complete genome sequences of Rhodococcus erythropolis PR4 and Rhodococcus opacus B4.</title>
        <authorList>
            <person name="Takarada H."/>
            <person name="Sekine M."/>
            <person name="Hosoyama A."/>
            <person name="Yamada R."/>
            <person name="Fujisawa T."/>
            <person name="Omata S."/>
            <person name="Shimizu A."/>
            <person name="Tsukatani N."/>
            <person name="Tanikawa S."/>
            <person name="Fujita N."/>
            <person name="Harayama S."/>
        </authorList>
    </citation>
    <scope>NUCLEOTIDE SEQUENCE [LARGE SCALE GENOMIC DNA]</scope>
    <source>
        <strain evidence="1 2">B4</strain>
    </source>
</reference>
<dbReference type="EMBL" id="AP011115">
    <property type="protein sequence ID" value="BAH53623.1"/>
    <property type="molecule type" value="Genomic_DNA"/>
</dbReference>
<organism evidence="1 2">
    <name type="scientific">Rhodococcus opacus (strain B4)</name>
    <dbReference type="NCBI Taxonomy" id="632772"/>
    <lineage>
        <taxon>Bacteria</taxon>
        <taxon>Bacillati</taxon>
        <taxon>Actinomycetota</taxon>
        <taxon>Actinomycetes</taxon>
        <taxon>Mycobacteriales</taxon>
        <taxon>Nocardiaceae</taxon>
        <taxon>Rhodococcus</taxon>
    </lineage>
</organism>
<sequence>MSWWAESTARTLITELRSLLGTKLVAYLAEAPDTSTVHGWVDGTSTLPDHTILNRLQVALDAARRIGIRDNAFGAKLHNSSLNVLARRYVSLWSGTRPAYRLVQSAGEVNFSGSVRRAADR</sequence>
<evidence type="ECO:0000313" key="1">
    <source>
        <dbReference type="EMBL" id="BAH53623.1"/>
    </source>
</evidence>
<dbReference type="AlphaFoldDB" id="C1AVD3"/>
<protein>
    <submittedName>
        <fullName evidence="1">Uncharacterized protein</fullName>
    </submittedName>
</protein>
<proteinExistence type="predicted"/>
<dbReference type="HOGENOM" id="CLU_2036203_0_0_11"/>
<name>C1AVD3_RHOOB</name>
<evidence type="ECO:0000313" key="2">
    <source>
        <dbReference type="Proteomes" id="UP000002212"/>
    </source>
</evidence>
<accession>C1AVD3</accession>
<gene>
    <name evidence="1" type="ordered locus">ROP_53760</name>
</gene>
<dbReference type="Proteomes" id="UP000002212">
    <property type="component" value="Chromosome"/>
</dbReference>